<keyword evidence="9" id="KW-0812">Transmembrane</keyword>
<keyword evidence="9" id="KW-1133">Transmembrane helix</keyword>
<sequence>MQWCYPLASGEFEASDFYNWNCVKLRYCDGASFIGDAIFDNRVQHVTQCSKTECINFKVQIPLHFEALISHPDTNHNKLKIGTSEEVPFQKLKMVEKRLSITLTITFAAISFSTAISGMLHTELLFPSYVLSKKCKGLKSKILELEASLKSSLDKCASEKCLQTLRKVLSQPKYENLKLTYYPMASIGTICSCFSTRNWTPRQPLLVPLARACLVFYATRVLLASLEGQAEYSHCWVLYIFHLNTDLEKLWKHPSQSGFKAKVGVLRLKGGRMGVFATRSPYRPCPIGLTVAKANRRLNSKAFSFYTSFSASHSKVIL</sequence>
<accession>A0A445AI43</accession>
<evidence type="ECO:0000256" key="1">
    <source>
        <dbReference type="ARBA" id="ARBA00003534"/>
    </source>
</evidence>
<protein>
    <recommendedName>
        <fullName evidence="8">Pectin acetylesterase</fullName>
        <ecNumber evidence="8">3.1.1.-</ecNumber>
    </recommendedName>
</protein>
<dbReference type="PANTHER" id="PTHR12818">
    <property type="entry name" value="TRNA (ADENINE(37)-N6)-METHYLTRANSFERASE"/>
    <property type="match status" value="1"/>
</dbReference>
<comment type="subcellular location">
    <subcellularLocation>
        <location evidence="2 8">Secreted</location>
        <location evidence="2 8">Cell wall</location>
    </subcellularLocation>
</comment>
<evidence type="ECO:0000256" key="7">
    <source>
        <dbReference type="ARBA" id="ARBA00033753"/>
    </source>
</evidence>
<comment type="caution">
    <text evidence="11">The sequence shown here is derived from an EMBL/GenBank/DDBJ whole genome shotgun (WGS) entry which is preliminary data.</text>
</comment>
<evidence type="ECO:0000256" key="6">
    <source>
        <dbReference type="ARBA" id="ARBA00023316"/>
    </source>
</evidence>
<gene>
    <name evidence="11" type="ORF">Ahy_B02g060226</name>
</gene>
<comment type="similarity">
    <text evidence="7">Belongs to the tRNA methyltransferase O family.</text>
</comment>
<comment type="similarity">
    <text evidence="3 8">Belongs to the pectinacetylesterase family.</text>
</comment>
<evidence type="ECO:0000256" key="4">
    <source>
        <dbReference type="ARBA" id="ARBA00022512"/>
    </source>
</evidence>
<keyword evidence="6 8" id="KW-0961">Cell wall biogenesis/degradation</keyword>
<reference evidence="11 12" key="1">
    <citation type="submission" date="2019-01" db="EMBL/GenBank/DDBJ databases">
        <title>Sequencing of cultivated peanut Arachis hypogaea provides insights into genome evolution and oil improvement.</title>
        <authorList>
            <person name="Chen X."/>
        </authorList>
    </citation>
    <scope>NUCLEOTIDE SEQUENCE [LARGE SCALE GENOMIC DNA]</scope>
    <source>
        <strain evidence="12">cv. Fuhuasheng</strain>
        <tissue evidence="11">Leaves</tissue>
    </source>
</reference>
<keyword evidence="4 8" id="KW-0134">Cell wall</keyword>
<proteinExistence type="inferred from homology"/>
<evidence type="ECO:0000256" key="5">
    <source>
        <dbReference type="ARBA" id="ARBA00022691"/>
    </source>
</evidence>
<keyword evidence="5" id="KW-0949">S-adenosyl-L-methionine</keyword>
<feature type="domain" description="TsaA-like" evidence="10">
    <location>
        <begin position="184"/>
        <end position="318"/>
    </location>
</feature>
<evidence type="ECO:0000313" key="11">
    <source>
        <dbReference type="EMBL" id="RYR26075.1"/>
    </source>
</evidence>
<evidence type="ECO:0000313" key="12">
    <source>
        <dbReference type="Proteomes" id="UP000289738"/>
    </source>
</evidence>
<dbReference type="EMBL" id="SDMP01000012">
    <property type="protein sequence ID" value="RYR26075.1"/>
    <property type="molecule type" value="Genomic_DNA"/>
</dbReference>
<keyword evidence="8" id="KW-0378">Hydrolase</keyword>
<dbReference type="Proteomes" id="UP000289738">
    <property type="component" value="Chromosome B02"/>
</dbReference>
<dbReference type="SUPFAM" id="SSF118196">
    <property type="entry name" value="YaeB-like"/>
    <property type="match status" value="1"/>
</dbReference>
<dbReference type="InterPro" id="IPR004963">
    <property type="entry name" value="PAE/NOTUM"/>
</dbReference>
<dbReference type="AlphaFoldDB" id="A0A445AI43"/>
<dbReference type="Pfam" id="PF01980">
    <property type="entry name" value="TrmO_N"/>
    <property type="match status" value="1"/>
</dbReference>
<keyword evidence="8" id="KW-0964">Secreted</keyword>
<dbReference type="GO" id="GO:0016787">
    <property type="term" value="F:hydrolase activity"/>
    <property type="evidence" value="ECO:0007669"/>
    <property type="project" value="UniProtKB-KW"/>
</dbReference>
<comment type="function">
    <text evidence="1 8">Hydrolyzes acetyl esters in homogalacturonan regions of pectin. In type I primary cell wall, galacturonic acid residues of pectin can be acetylated at the O-2 and O-3 positions. Decreasing the degree of acetylation of pectin gels in vitro alters their physical properties.</text>
</comment>
<dbReference type="GO" id="GO:0071555">
    <property type="term" value="P:cell wall organization"/>
    <property type="evidence" value="ECO:0007669"/>
    <property type="project" value="UniProtKB-KW"/>
</dbReference>
<dbReference type="InterPro" id="IPR040372">
    <property type="entry name" value="YaeB-like"/>
</dbReference>
<dbReference type="EC" id="3.1.1.-" evidence="8"/>
<feature type="transmembrane region" description="Helical" evidence="9">
    <location>
        <begin position="99"/>
        <end position="120"/>
    </location>
</feature>
<evidence type="ECO:0000256" key="9">
    <source>
        <dbReference type="SAM" id="Phobius"/>
    </source>
</evidence>
<dbReference type="InterPro" id="IPR036414">
    <property type="entry name" value="YaeB_N_sf"/>
</dbReference>
<keyword evidence="9" id="KW-0472">Membrane</keyword>
<keyword evidence="12" id="KW-1185">Reference proteome</keyword>
<evidence type="ECO:0000256" key="3">
    <source>
        <dbReference type="ARBA" id="ARBA00005784"/>
    </source>
</evidence>
<dbReference type="STRING" id="3818.A0A445AI43"/>
<dbReference type="InterPro" id="IPR023370">
    <property type="entry name" value="TrmO-like_N"/>
</dbReference>
<dbReference type="Gene3D" id="2.40.30.70">
    <property type="entry name" value="YaeB-like"/>
    <property type="match status" value="1"/>
</dbReference>
<evidence type="ECO:0000256" key="2">
    <source>
        <dbReference type="ARBA" id="ARBA00004191"/>
    </source>
</evidence>
<dbReference type="PROSITE" id="PS51668">
    <property type="entry name" value="TSAA_2"/>
    <property type="match status" value="1"/>
</dbReference>
<dbReference type="Pfam" id="PF03283">
    <property type="entry name" value="PAE"/>
    <property type="match status" value="1"/>
</dbReference>
<evidence type="ECO:0000259" key="10">
    <source>
        <dbReference type="PROSITE" id="PS51668"/>
    </source>
</evidence>
<dbReference type="InterPro" id="IPR036413">
    <property type="entry name" value="YaeB-like_sf"/>
</dbReference>
<name>A0A445AI43_ARAHY</name>
<evidence type="ECO:0000256" key="8">
    <source>
        <dbReference type="RuleBase" id="RU363114"/>
    </source>
</evidence>
<dbReference type="PANTHER" id="PTHR12818:SF0">
    <property type="entry name" value="TRNA (ADENINE(37)-N6)-METHYLTRANSFERASE"/>
    <property type="match status" value="1"/>
</dbReference>
<organism evidence="11 12">
    <name type="scientific">Arachis hypogaea</name>
    <name type="common">Peanut</name>
    <dbReference type="NCBI Taxonomy" id="3818"/>
    <lineage>
        <taxon>Eukaryota</taxon>
        <taxon>Viridiplantae</taxon>
        <taxon>Streptophyta</taxon>
        <taxon>Embryophyta</taxon>
        <taxon>Tracheophyta</taxon>
        <taxon>Spermatophyta</taxon>
        <taxon>Magnoliopsida</taxon>
        <taxon>eudicotyledons</taxon>
        <taxon>Gunneridae</taxon>
        <taxon>Pentapetalae</taxon>
        <taxon>rosids</taxon>
        <taxon>fabids</taxon>
        <taxon>Fabales</taxon>
        <taxon>Fabaceae</taxon>
        <taxon>Papilionoideae</taxon>
        <taxon>50 kb inversion clade</taxon>
        <taxon>dalbergioids sensu lato</taxon>
        <taxon>Dalbergieae</taxon>
        <taxon>Pterocarpus clade</taxon>
        <taxon>Arachis</taxon>
    </lineage>
</organism>